<dbReference type="GO" id="GO:0045165">
    <property type="term" value="P:cell fate commitment"/>
    <property type="evidence" value="ECO:0007669"/>
    <property type="project" value="TreeGrafter"/>
</dbReference>
<feature type="region of interest" description="Disordered" evidence="9">
    <location>
        <begin position="59"/>
        <end position="79"/>
    </location>
</feature>
<evidence type="ECO:0000313" key="11">
    <source>
        <dbReference type="Proteomes" id="UP000076420"/>
    </source>
</evidence>
<dbReference type="GO" id="GO:0060070">
    <property type="term" value="P:canonical Wnt signaling pathway"/>
    <property type="evidence" value="ECO:0007669"/>
    <property type="project" value="TreeGrafter"/>
</dbReference>
<keyword evidence="4" id="KW-0964">Secreted</keyword>
<dbReference type="PANTHER" id="PTHR12027">
    <property type="entry name" value="WNT RELATED"/>
    <property type="match status" value="1"/>
</dbReference>
<keyword evidence="5" id="KW-0272">Extracellular matrix</keyword>
<proteinExistence type="inferred from homology"/>
<dbReference type="GO" id="GO:0005125">
    <property type="term" value="F:cytokine activity"/>
    <property type="evidence" value="ECO:0007669"/>
    <property type="project" value="TreeGrafter"/>
</dbReference>
<keyword evidence="7" id="KW-1015">Disulfide bond</keyword>
<organism evidence="10 11">
    <name type="scientific">Biomphalaria glabrata</name>
    <name type="common">Bloodfluke planorb</name>
    <name type="synonym">Freshwater snail</name>
    <dbReference type="NCBI Taxonomy" id="6526"/>
    <lineage>
        <taxon>Eukaryota</taxon>
        <taxon>Metazoa</taxon>
        <taxon>Spiralia</taxon>
        <taxon>Lophotrochozoa</taxon>
        <taxon>Mollusca</taxon>
        <taxon>Gastropoda</taxon>
        <taxon>Heterobranchia</taxon>
        <taxon>Euthyneura</taxon>
        <taxon>Panpulmonata</taxon>
        <taxon>Hygrophila</taxon>
        <taxon>Lymnaeoidea</taxon>
        <taxon>Planorbidae</taxon>
        <taxon>Biomphalaria</taxon>
    </lineage>
</organism>
<dbReference type="EnsemblMetazoa" id="BGLB032697-RA">
    <property type="protein sequence ID" value="BGLB032697-PA"/>
    <property type="gene ID" value="BGLB032697"/>
</dbReference>
<evidence type="ECO:0000256" key="4">
    <source>
        <dbReference type="ARBA" id="ARBA00022525"/>
    </source>
</evidence>
<evidence type="ECO:0000313" key="10">
    <source>
        <dbReference type="EnsemblMetazoa" id="BGLB032697-PA"/>
    </source>
</evidence>
<keyword evidence="3 8" id="KW-0217">Developmental protein</keyword>
<dbReference type="Proteomes" id="UP000076420">
    <property type="component" value="Unassembled WGS sequence"/>
</dbReference>
<dbReference type="Pfam" id="PF00110">
    <property type="entry name" value="wnt"/>
    <property type="match status" value="1"/>
</dbReference>
<evidence type="ECO:0000256" key="8">
    <source>
        <dbReference type="RuleBase" id="RU003500"/>
    </source>
</evidence>
<dbReference type="AlphaFoldDB" id="A0A2C9LMD8"/>
<dbReference type="GO" id="GO:0005615">
    <property type="term" value="C:extracellular space"/>
    <property type="evidence" value="ECO:0007669"/>
    <property type="project" value="TreeGrafter"/>
</dbReference>
<dbReference type="GO" id="GO:0030182">
    <property type="term" value="P:neuron differentiation"/>
    <property type="evidence" value="ECO:0007669"/>
    <property type="project" value="TreeGrafter"/>
</dbReference>
<comment type="subcellular location">
    <subcellularLocation>
        <location evidence="1 8">Secreted</location>
        <location evidence="1 8">Extracellular space</location>
        <location evidence="1 8">Extracellular matrix</location>
    </subcellularLocation>
</comment>
<evidence type="ECO:0000256" key="3">
    <source>
        <dbReference type="ARBA" id="ARBA00022473"/>
    </source>
</evidence>
<evidence type="ECO:0000256" key="1">
    <source>
        <dbReference type="ARBA" id="ARBA00004498"/>
    </source>
</evidence>
<protein>
    <recommendedName>
        <fullName evidence="8">Protein Wnt</fullName>
    </recommendedName>
</protein>
<dbReference type="Gene3D" id="3.30.2460.20">
    <property type="match status" value="1"/>
</dbReference>
<dbReference type="STRING" id="6526.A0A2C9LMD8"/>
<dbReference type="PANTHER" id="PTHR12027:SF98">
    <property type="entry name" value="PROTEIN WNT"/>
    <property type="match status" value="1"/>
</dbReference>
<evidence type="ECO:0000256" key="9">
    <source>
        <dbReference type="SAM" id="MobiDB-lite"/>
    </source>
</evidence>
<feature type="compositionally biased region" description="Polar residues" evidence="9">
    <location>
        <begin position="1"/>
        <end position="10"/>
    </location>
</feature>
<comment type="function">
    <text evidence="8">Ligand for members of the frizzled family of seven transmembrane receptors.</text>
</comment>
<reference evidence="10" key="1">
    <citation type="submission" date="2020-05" db="UniProtKB">
        <authorList>
            <consortium name="EnsemblMetazoa"/>
        </authorList>
    </citation>
    <scope>IDENTIFICATION</scope>
    <source>
        <strain evidence="10">BB02</strain>
    </source>
</reference>
<comment type="similarity">
    <text evidence="2 8">Belongs to the Wnt family.</text>
</comment>
<gene>
    <name evidence="10" type="primary">106065720</name>
</gene>
<accession>A0A2C9LMD8</accession>
<keyword evidence="6 8" id="KW-0879">Wnt signaling pathway</keyword>
<dbReference type="VEuPathDB" id="VectorBase:BGLB032697"/>
<dbReference type="InterPro" id="IPR043158">
    <property type="entry name" value="Wnt_C"/>
</dbReference>
<evidence type="ECO:0000256" key="5">
    <source>
        <dbReference type="ARBA" id="ARBA00022530"/>
    </source>
</evidence>
<evidence type="ECO:0000256" key="6">
    <source>
        <dbReference type="ARBA" id="ARBA00022687"/>
    </source>
</evidence>
<dbReference type="KEGG" id="bgt:106065720"/>
<evidence type="ECO:0000256" key="7">
    <source>
        <dbReference type="ARBA" id="ARBA00023157"/>
    </source>
</evidence>
<dbReference type="InterPro" id="IPR005817">
    <property type="entry name" value="Wnt"/>
</dbReference>
<dbReference type="SMART" id="SM00097">
    <property type="entry name" value="WNT1"/>
    <property type="match status" value="1"/>
</dbReference>
<name>A0A2C9LMD8_BIOGL</name>
<feature type="compositionally biased region" description="Polar residues" evidence="9">
    <location>
        <begin position="20"/>
        <end position="38"/>
    </location>
</feature>
<evidence type="ECO:0000256" key="2">
    <source>
        <dbReference type="ARBA" id="ARBA00005683"/>
    </source>
</evidence>
<feature type="region of interest" description="Disordered" evidence="9">
    <location>
        <begin position="1"/>
        <end position="38"/>
    </location>
</feature>
<dbReference type="GO" id="GO:0005109">
    <property type="term" value="F:frizzled binding"/>
    <property type="evidence" value="ECO:0007669"/>
    <property type="project" value="TreeGrafter"/>
</dbReference>
<sequence length="104" mass="11687">CRLIQSSTLQEGGYDKQDTSPRNVDISNTAKTRLFKSNGQKPQKMELLFYEKSPNYCEENPNLDSPGTTGRDCNKSSTGIDNCDTLCCGRGYNTLKVKRSERCH</sequence>